<dbReference type="GO" id="GO:0044550">
    <property type="term" value="P:secondary metabolite biosynthetic process"/>
    <property type="evidence" value="ECO:0007669"/>
    <property type="project" value="TreeGrafter"/>
</dbReference>
<proteinExistence type="predicted"/>
<gene>
    <name evidence="4" type="primary">fabH_3</name>
    <name evidence="4" type="ORF">SAMEA44541418_00970</name>
</gene>
<dbReference type="Proteomes" id="UP000215539">
    <property type="component" value="Chromosome 1"/>
</dbReference>
<dbReference type="AlphaFoldDB" id="A0AAX2GZ02"/>
<protein>
    <submittedName>
        <fullName evidence="4">3-oxoacyl-[acyl-carrier-protein] synthase 3</fullName>
        <ecNumber evidence="4">2.3.1.180</ecNumber>
    </submittedName>
</protein>
<dbReference type="InterPro" id="IPR013747">
    <property type="entry name" value="ACP_syn_III_C"/>
</dbReference>
<accession>A0AAX2GZ02</accession>
<dbReference type="EC" id="2.3.1.180" evidence="4"/>
<keyword evidence="2 4" id="KW-0012">Acyltransferase</keyword>
<reference evidence="4 5" key="1">
    <citation type="submission" date="2017-06" db="EMBL/GenBank/DDBJ databases">
        <authorList>
            <consortium name="Pathogen Informatics"/>
        </authorList>
    </citation>
    <scope>NUCLEOTIDE SEQUENCE [LARGE SCALE GENOMIC DNA]</scope>
    <source>
        <strain evidence="4 5">NCTC12947</strain>
    </source>
</reference>
<dbReference type="InterPro" id="IPR016039">
    <property type="entry name" value="Thiolase-like"/>
</dbReference>
<keyword evidence="1 4" id="KW-0808">Transferase</keyword>
<evidence type="ECO:0000256" key="2">
    <source>
        <dbReference type="ARBA" id="ARBA00023315"/>
    </source>
</evidence>
<dbReference type="GO" id="GO:0033818">
    <property type="term" value="F:beta-ketoacyl-acyl-carrier-protein synthase III activity"/>
    <property type="evidence" value="ECO:0007669"/>
    <property type="project" value="UniProtKB-EC"/>
</dbReference>
<name>A0AAX2GZ02_9FLAO</name>
<dbReference type="SUPFAM" id="SSF53901">
    <property type="entry name" value="Thiolase-like"/>
    <property type="match status" value="2"/>
</dbReference>
<evidence type="ECO:0000313" key="5">
    <source>
        <dbReference type="Proteomes" id="UP000215539"/>
    </source>
</evidence>
<evidence type="ECO:0000313" key="4">
    <source>
        <dbReference type="EMBL" id="SNV08067.1"/>
    </source>
</evidence>
<dbReference type="PANTHER" id="PTHR34069">
    <property type="entry name" value="3-OXOACYL-[ACYL-CARRIER-PROTEIN] SYNTHASE 3"/>
    <property type="match status" value="1"/>
</dbReference>
<dbReference type="Pfam" id="PF08541">
    <property type="entry name" value="ACP_syn_III_C"/>
    <property type="match status" value="1"/>
</dbReference>
<dbReference type="NCBIfam" id="NF005293">
    <property type="entry name" value="PRK06816.1"/>
    <property type="match status" value="1"/>
</dbReference>
<dbReference type="CDD" id="cd00827">
    <property type="entry name" value="init_cond_enzymes"/>
    <property type="match status" value="1"/>
</dbReference>
<feature type="domain" description="Beta-ketoacyl-[acyl-carrier-protein] synthase III C-terminal" evidence="3">
    <location>
        <begin position="287"/>
        <end position="366"/>
    </location>
</feature>
<dbReference type="EMBL" id="LT906449">
    <property type="protein sequence ID" value="SNV08067.1"/>
    <property type="molecule type" value="Genomic_DNA"/>
</dbReference>
<organism evidence="4 5">
    <name type="scientific">Capnocytophaga haemolytica</name>
    <dbReference type="NCBI Taxonomy" id="45243"/>
    <lineage>
        <taxon>Bacteria</taxon>
        <taxon>Pseudomonadati</taxon>
        <taxon>Bacteroidota</taxon>
        <taxon>Flavobacteriia</taxon>
        <taxon>Flavobacteriales</taxon>
        <taxon>Flavobacteriaceae</taxon>
        <taxon>Capnocytophaga</taxon>
    </lineage>
</organism>
<evidence type="ECO:0000259" key="3">
    <source>
        <dbReference type="Pfam" id="PF08541"/>
    </source>
</evidence>
<dbReference type="PANTHER" id="PTHR34069:SF2">
    <property type="entry name" value="BETA-KETOACYL-[ACYL-CARRIER-PROTEIN] SYNTHASE III"/>
    <property type="match status" value="1"/>
</dbReference>
<dbReference type="Gene3D" id="3.40.47.10">
    <property type="match status" value="2"/>
</dbReference>
<sequence length="385" mass="42214">MPFIENFMNEVYITKAGKYLPNAPVGNDAMEAFLGKIGDAASKARRIVLRNNGIQTRYYALDSEGHPTHTNAQLTAEAVRTLLGEGFSLADIEVLSCGTSTPDCLLPSHAAMVHGLLGGHSMELNSSAGVCNSGMNALKFGYLSVRSGNSSNAVCTGSERVSTWLRREQYDNEVQALAALEAQPIVAFKKDFLRFMLSDGAGAFLLENKPRKGSLRIQWMDAYSYAHQLEACMYAGGDKQADGSLKGWSEYAPEAWLSESVFAIKQDVKLLNEHILVKGAESMRATLDKHSLRAEDITYFLPHISSCYFKERLYAQLKSVGIDIPLDRWFINLPEVGNVGSASAYLMLEALMSSGRLKAGDSVLLSVPESGRFSYTYALLTMSRE</sequence>
<evidence type="ECO:0000256" key="1">
    <source>
        <dbReference type="ARBA" id="ARBA00022679"/>
    </source>
</evidence>